<gene>
    <name evidence="1" type="ORF">KTA_17380</name>
</gene>
<name>A0A455T2D3_9CHLR</name>
<evidence type="ECO:0008006" key="2">
    <source>
        <dbReference type="Google" id="ProtNLM"/>
    </source>
</evidence>
<sequence>MQSIAVAQKYRAERKALAGWRALGISLALGLTLALSACTVSITPAQQGSQLSVGQVLQKSSQAMQKLKSFAFTLAASGTLQGTSQGQASATAGATPGAGSSVPTATASASPVISLTFNVTGDGQQSLAEGKQALHLTLNQSTRLAEIIIGQQVYLQNPRGQWYVIDASRLQAAGGNLLAGWKLDTNALLTLALHSRISDHGDETLNGQSLRHLSAVLDKEGLRQLLTSNTQLGNLIGRQNLDSLVDHTRSFQATLDLWIDETQFYLHRVQLKLALNAETSGLLTPVAGVASTLLPPTLVVNLSSTADLQQFNQPVTISAPSNAIPTDDPSAVFQAG</sequence>
<organism evidence="1">
    <name type="scientific">Thermogemmatispora argillosa</name>
    <dbReference type="NCBI Taxonomy" id="2045280"/>
    <lineage>
        <taxon>Bacteria</taxon>
        <taxon>Bacillati</taxon>
        <taxon>Chloroflexota</taxon>
        <taxon>Ktedonobacteria</taxon>
        <taxon>Thermogemmatisporales</taxon>
        <taxon>Thermogemmatisporaceae</taxon>
        <taxon>Thermogemmatispora</taxon>
    </lineage>
</organism>
<dbReference type="AlphaFoldDB" id="A0A455T2D3"/>
<evidence type="ECO:0000313" key="1">
    <source>
        <dbReference type="EMBL" id="BBH93539.1"/>
    </source>
</evidence>
<protein>
    <recommendedName>
        <fullName evidence="2">LppX_LprAFG lipoprotein</fullName>
    </recommendedName>
</protein>
<accession>A0A455T2D3</accession>
<proteinExistence type="predicted"/>
<dbReference type="EMBL" id="AP019377">
    <property type="protein sequence ID" value="BBH93539.1"/>
    <property type="molecule type" value="Genomic_DNA"/>
</dbReference>
<dbReference type="Gene3D" id="2.50.20.20">
    <property type="match status" value="1"/>
</dbReference>
<reference evidence="1" key="1">
    <citation type="submission" date="2018-12" db="EMBL/GenBank/DDBJ databases">
        <title>Novel natural products biosynthetic potential of the class Ktedonobacteria.</title>
        <authorList>
            <person name="Zheng Y."/>
            <person name="Saitou A."/>
            <person name="Wang C.M."/>
            <person name="Toyoda A."/>
            <person name="Minakuchi Y."/>
            <person name="Sekiguchi Y."/>
            <person name="Ueda K."/>
            <person name="Takano H."/>
            <person name="Sakai Y."/>
            <person name="Yokota A."/>
            <person name="Yabe S."/>
        </authorList>
    </citation>
    <scope>NUCLEOTIDE SEQUENCE</scope>
    <source>
        <strain evidence="1">A3-2</strain>
    </source>
</reference>